<evidence type="ECO:0000313" key="12">
    <source>
        <dbReference type="Proteomes" id="UP001151699"/>
    </source>
</evidence>
<feature type="transmembrane region" description="Helical" evidence="9">
    <location>
        <begin position="472"/>
        <end position="492"/>
    </location>
</feature>
<evidence type="ECO:0000313" key="11">
    <source>
        <dbReference type="EMBL" id="KAJ6648024.1"/>
    </source>
</evidence>
<dbReference type="PANTHER" id="PTHR43570:SF16">
    <property type="entry name" value="ALDEHYDE DEHYDROGENASE TYPE III, ISOFORM Q"/>
    <property type="match status" value="1"/>
</dbReference>
<dbReference type="Pfam" id="PF00171">
    <property type="entry name" value="Aldedh"/>
    <property type="match status" value="1"/>
</dbReference>
<keyword evidence="9" id="KW-0812">Transmembrane</keyword>
<dbReference type="PROSITE" id="PS00687">
    <property type="entry name" value="ALDEHYDE_DEHYDR_GLU"/>
    <property type="match status" value="1"/>
</dbReference>
<evidence type="ECO:0000256" key="3">
    <source>
        <dbReference type="ARBA" id="ARBA00023027"/>
    </source>
</evidence>
<dbReference type="GO" id="GO:0006081">
    <property type="term" value="P:aldehyde metabolic process"/>
    <property type="evidence" value="ECO:0007669"/>
    <property type="project" value="InterPro"/>
</dbReference>
<keyword evidence="12" id="KW-1185">Reference proteome</keyword>
<organism evidence="11 12">
    <name type="scientific">Pseudolycoriella hygida</name>
    <dbReference type="NCBI Taxonomy" id="35572"/>
    <lineage>
        <taxon>Eukaryota</taxon>
        <taxon>Metazoa</taxon>
        <taxon>Ecdysozoa</taxon>
        <taxon>Arthropoda</taxon>
        <taxon>Hexapoda</taxon>
        <taxon>Insecta</taxon>
        <taxon>Pterygota</taxon>
        <taxon>Neoptera</taxon>
        <taxon>Endopterygota</taxon>
        <taxon>Diptera</taxon>
        <taxon>Nematocera</taxon>
        <taxon>Sciaroidea</taxon>
        <taxon>Sciaridae</taxon>
        <taxon>Pseudolycoriella</taxon>
    </lineage>
</organism>
<keyword evidence="3" id="KW-0520">NAD</keyword>
<dbReference type="AlphaFoldDB" id="A0A9Q0S7C7"/>
<dbReference type="Proteomes" id="UP001151699">
    <property type="component" value="Chromosome A"/>
</dbReference>
<dbReference type="FunFam" id="3.40.309.10:FF:000003">
    <property type="entry name" value="Aldehyde dehydrogenase"/>
    <property type="match status" value="1"/>
</dbReference>
<comment type="caution">
    <text evidence="11">The sequence shown here is derived from an EMBL/GenBank/DDBJ whole genome shotgun (WGS) entry which is preliminary data.</text>
</comment>
<feature type="coiled-coil region" evidence="8">
    <location>
        <begin position="36"/>
        <end position="82"/>
    </location>
</feature>
<reference evidence="11" key="1">
    <citation type="submission" date="2022-07" db="EMBL/GenBank/DDBJ databases">
        <authorList>
            <person name="Trinca V."/>
            <person name="Uliana J.V.C."/>
            <person name="Torres T.T."/>
            <person name="Ward R.J."/>
            <person name="Monesi N."/>
        </authorList>
    </citation>
    <scope>NUCLEOTIDE SEQUENCE</scope>
    <source>
        <strain evidence="11">HSMRA1968</strain>
        <tissue evidence="11">Whole embryos</tissue>
    </source>
</reference>
<dbReference type="InterPro" id="IPR016161">
    <property type="entry name" value="Ald_DH/histidinol_DH"/>
</dbReference>
<evidence type="ECO:0000256" key="6">
    <source>
        <dbReference type="PROSITE-ProRule" id="PRU10007"/>
    </source>
</evidence>
<evidence type="ECO:0000256" key="2">
    <source>
        <dbReference type="ARBA" id="ARBA00023002"/>
    </source>
</evidence>
<protein>
    <recommendedName>
        <fullName evidence="4">Aldehyde dehydrogenase</fullName>
    </recommendedName>
</protein>
<dbReference type="InterPro" id="IPR029510">
    <property type="entry name" value="Ald_DH_CS_GLU"/>
</dbReference>
<evidence type="ECO:0000256" key="8">
    <source>
        <dbReference type="SAM" id="Coils"/>
    </source>
</evidence>
<evidence type="ECO:0000256" key="1">
    <source>
        <dbReference type="ARBA" id="ARBA00009986"/>
    </source>
</evidence>
<dbReference type="InterPro" id="IPR016162">
    <property type="entry name" value="Ald_DH_N"/>
</dbReference>
<dbReference type="GO" id="GO:0005737">
    <property type="term" value="C:cytoplasm"/>
    <property type="evidence" value="ECO:0007669"/>
    <property type="project" value="TreeGrafter"/>
</dbReference>
<dbReference type="InterPro" id="IPR015590">
    <property type="entry name" value="Aldehyde_DH_dom"/>
</dbReference>
<dbReference type="PANTHER" id="PTHR43570">
    <property type="entry name" value="ALDEHYDE DEHYDROGENASE"/>
    <property type="match status" value="1"/>
</dbReference>
<dbReference type="Gene3D" id="3.40.605.10">
    <property type="entry name" value="Aldehyde Dehydrogenase, Chain A, domain 1"/>
    <property type="match status" value="1"/>
</dbReference>
<sequence length="497" mass="55271">MTAKLLTDIRNEFESGKTLPLSFRIEQLRNFNRMFVESKDEILEALHKDLKKARLEATLYEIEILQNECKGLIRNLKDLAKNSPLPMNLLAILDSGYIKKEPYGVVLILGAWNYPFLLTLQPMAGAIAAGNCVIIKPSELSTHSAATMARLIPKYLDSNCYKVILGDVDATKDLLKNKFDYIFCTGSPAVGRSVLAAAAPNLIPVTLELGGKSPCYIDESADFFIASKRILWGKFMNLGQTCIAPDYILCSKKAEKTFLAVANKVMKEWYGEDLQGNPDIPRIINEKHFNRLKNLLHSTKGSLVFGGKCDNSDLWIEPTIIIDVTEKDALMQEEIFGPILPIVTVNSVDDAIAFINKKPKPLALYTFAKDDKVNKKIIAKTSSGGVCVNDVTWHCAWQGLPFGGVGESGMGAYHMEFSFDTFSHSRSVLVRSFGLLSEKLGEARYPPYTSNKIKFFQFILANMQRFNVNCGIVSHFFAALAGAATVLAFIYFNNINK</sequence>
<keyword evidence="9" id="KW-0472">Membrane</keyword>
<dbReference type="OrthoDB" id="440325at2759"/>
<name>A0A9Q0S7C7_9DIPT</name>
<evidence type="ECO:0000256" key="5">
    <source>
        <dbReference type="PIRSR" id="PIRSR036492-1"/>
    </source>
</evidence>
<proteinExistence type="inferred from homology"/>
<evidence type="ECO:0000256" key="4">
    <source>
        <dbReference type="PIRNR" id="PIRNR036492"/>
    </source>
</evidence>
<evidence type="ECO:0000256" key="9">
    <source>
        <dbReference type="SAM" id="Phobius"/>
    </source>
</evidence>
<dbReference type="SUPFAM" id="SSF53720">
    <property type="entry name" value="ALDH-like"/>
    <property type="match status" value="1"/>
</dbReference>
<keyword evidence="8" id="KW-0175">Coiled coil</keyword>
<evidence type="ECO:0000256" key="7">
    <source>
        <dbReference type="RuleBase" id="RU003345"/>
    </source>
</evidence>
<accession>A0A9Q0S7C7</accession>
<dbReference type="InterPro" id="IPR016163">
    <property type="entry name" value="Ald_DH_C"/>
</dbReference>
<feature type="active site" evidence="5 6">
    <location>
        <position position="208"/>
    </location>
</feature>
<dbReference type="EMBL" id="WJQU01000001">
    <property type="protein sequence ID" value="KAJ6648024.1"/>
    <property type="molecule type" value="Genomic_DNA"/>
</dbReference>
<dbReference type="PIRSF" id="PIRSF036492">
    <property type="entry name" value="ALDH"/>
    <property type="match status" value="1"/>
</dbReference>
<dbReference type="InterPro" id="IPR012394">
    <property type="entry name" value="Aldehyde_DH_NAD(P)"/>
</dbReference>
<keyword evidence="9" id="KW-1133">Transmembrane helix</keyword>
<keyword evidence="2 4" id="KW-0560">Oxidoreductase</keyword>
<feature type="domain" description="Aldehyde dehydrogenase" evidence="10">
    <location>
        <begin position="10"/>
        <end position="428"/>
    </location>
</feature>
<dbReference type="GO" id="GO:0004029">
    <property type="term" value="F:aldehyde dehydrogenase (NAD+) activity"/>
    <property type="evidence" value="ECO:0007669"/>
    <property type="project" value="TreeGrafter"/>
</dbReference>
<comment type="similarity">
    <text evidence="1 4 7">Belongs to the aldehyde dehydrogenase family.</text>
</comment>
<feature type="active site" evidence="5">
    <location>
        <position position="242"/>
    </location>
</feature>
<dbReference type="Gene3D" id="3.40.309.10">
    <property type="entry name" value="Aldehyde Dehydrogenase, Chain A, domain 2"/>
    <property type="match status" value="1"/>
</dbReference>
<evidence type="ECO:0000259" key="10">
    <source>
        <dbReference type="Pfam" id="PF00171"/>
    </source>
</evidence>
<gene>
    <name evidence="11" type="primary">ALDH3A2</name>
    <name evidence="11" type="ORF">Bhyg_03249</name>
</gene>
<dbReference type="FunFam" id="3.40.605.10:FF:000004">
    <property type="entry name" value="Aldehyde dehydrogenase"/>
    <property type="match status" value="1"/>
</dbReference>